<feature type="coiled-coil region" evidence="3">
    <location>
        <begin position="1535"/>
        <end position="1584"/>
    </location>
</feature>
<name>A0A177B766_9BILA</name>
<evidence type="ECO:0000256" key="1">
    <source>
        <dbReference type="ARBA" id="ARBA00004123"/>
    </source>
</evidence>
<evidence type="ECO:0000256" key="2">
    <source>
        <dbReference type="ARBA" id="ARBA00023242"/>
    </source>
</evidence>
<keyword evidence="2" id="KW-0539">Nucleus</keyword>
<comment type="caution">
    <text evidence="6">The sequence shown here is derived from an EMBL/GenBank/DDBJ whole genome shotgun (WGS) entry which is preliminary data.</text>
</comment>
<feature type="compositionally biased region" description="Basic and acidic residues" evidence="4">
    <location>
        <begin position="1778"/>
        <end position="1792"/>
    </location>
</feature>
<feature type="region of interest" description="Disordered" evidence="4">
    <location>
        <begin position="1667"/>
        <end position="1688"/>
    </location>
</feature>
<organism evidence="6 7">
    <name type="scientific">Intoshia linei</name>
    <dbReference type="NCBI Taxonomy" id="1819745"/>
    <lineage>
        <taxon>Eukaryota</taxon>
        <taxon>Metazoa</taxon>
        <taxon>Spiralia</taxon>
        <taxon>Lophotrochozoa</taxon>
        <taxon>Mesozoa</taxon>
        <taxon>Orthonectida</taxon>
        <taxon>Rhopaluridae</taxon>
        <taxon>Intoshia</taxon>
    </lineage>
</organism>
<proteinExistence type="predicted"/>
<reference evidence="6 7" key="1">
    <citation type="submission" date="2016-04" db="EMBL/GenBank/DDBJ databases">
        <title>The genome of Intoshia linei affirms orthonectids as highly simplified spiralians.</title>
        <authorList>
            <person name="Mikhailov K.V."/>
            <person name="Slusarev G.S."/>
            <person name="Nikitin M.A."/>
            <person name="Logacheva M.D."/>
            <person name="Penin A."/>
            <person name="Aleoshin V."/>
            <person name="Panchin Y.V."/>
        </authorList>
    </citation>
    <scope>NUCLEOTIDE SEQUENCE [LARGE SCALE GENOMIC DNA]</scope>
    <source>
        <strain evidence="6">Intl2013</strain>
        <tissue evidence="6">Whole animal</tissue>
    </source>
</reference>
<protein>
    <recommendedName>
        <fullName evidence="5">ELYS-like domain-containing protein</fullName>
    </recommendedName>
</protein>
<feature type="compositionally biased region" description="Polar residues" evidence="4">
    <location>
        <begin position="1672"/>
        <end position="1686"/>
    </location>
</feature>
<accession>A0A177B766</accession>
<gene>
    <name evidence="6" type="ORF">A3Q56_02988</name>
</gene>
<dbReference type="EMBL" id="LWCA01000311">
    <property type="protein sequence ID" value="OAF69264.1"/>
    <property type="molecule type" value="Genomic_DNA"/>
</dbReference>
<evidence type="ECO:0000256" key="3">
    <source>
        <dbReference type="SAM" id="Coils"/>
    </source>
</evidence>
<feature type="region of interest" description="Disordered" evidence="4">
    <location>
        <begin position="1778"/>
        <end position="1798"/>
    </location>
</feature>
<keyword evidence="3" id="KW-0175">Coiled coil</keyword>
<dbReference type="GO" id="GO:0005634">
    <property type="term" value="C:nucleus"/>
    <property type="evidence" value="ECO:0007669"/>
    <property type="project" value="UniProtKB-SubCell"/>
</dbReference>
<dbReference type="Pfam" id="PF13934">
    <property type="entry name" value="ELYS"/>
    <property type="match status" value="1"/>
</dbReference>
<feature type="domain" description="ELYS-like" evidence="5">
    <location>
        <begin position="754"/>
        <end position="840"/>
    </location>
</feature>
<evidence type="ECO:0000313" key="6">
    <source>
        <dbReference type="EMBL" id="OAF69264.1"/>
    </source>
</evidence>
<dbReference type="OrthoDB" id="6513151at2759"/>
<feature type="region of interest" description="Disordered" evidence="4">
    <location>
        <begin position="1361"/>
        <end position="1410"/>
    </location>
</feature>
<dbReference type="InterPro" id="IPR025151">
    <property type="entry name" value="ELYS_dom"/>
</dbReference>
<sequence>MISIKSKIESVVDCNHLCSSVSLKQKSLFNFGFECESTCNDICGFFKYLPFCWLISDSLILEVYNMENVCVSRVNLKSFFLKQNDDSIRILNCIDATPDMKEADVYNPQEIKKYLCISAYSHKKNCSYVVFYLVNAWQIAHAVQFDDEVETIHCFYDTFDFLNPSTIRDTSANLVVGFKDGKLVLVNLLVPKNCVMFGIQCDIKPVHLIPSTVKLDWIKSVREKYVGYTIGIFLNDFYYRKRGLVFSSKFADYVDVSENYTYPTCIYYCKYTKSLFVGHYNGVLHVISFKCWPKEASHKFYNTPNNHPITNLCIQKPDNDPRYHLYLWVVYLSNRLPNKAMMCLYQLSFQVQKFWKHKDGKTIDDTLDAESDTETDKLKPESFTEDCEKSFVVIGDKNTYIKLLKMTLILNMNLYDVLNFKKQSIQLTINNIIRFYNDGALCETFFGIQIVNSMQVFMLLFDLDLWYECRVTCGPRKPFFGLYQLDDVKSNKLDINCLQYVSDSFRTCPIFKKIGRLPIYTKSSFSFYQFTSSRVITRHNFGSYFDKLIDSNDDNIYQTFTTIWNYVNMAMWGVKKFSNSEINDICFEAFFDKKYLMKLVKFYNMVKTNPNKNINNLSLVFLQWLWSIAIDQKNIIKSLISKLLLNFFEVNPTNLRISLIKLKDIKKIYTHIINSANQDHSTQISENIEAVSILIEYGNVCLWLLNEGIFKHVYLTKPRNPTARIVNKFSGINPLINIVLESIGFSNFSQIWSSEPCKYPPNSIDNILKMFLLKFVKSQEKCAILLYYLCDIDGINNTLQKLNHFKKCFDISTDTCNVIIASWYCDNLNFKEASLWIVKITYENNPLFVHFLNKFVSAKKFNDAYYFCMQLKYEKLENISLQSLTNILIVFLNKKKCIDNVDNFMSNVKYYKYDLNQIVENFCLENELPHPNLSNCENVSTPVVESVKIKVPKIINCNITYTNEILSSMLDEQVDQISSITPTSIILPPGCLKRPKDRNDIVVSKKIRFDIDENEIACRSFIKKPQLSRRKAYRMVVSNFRKNRNKLILMKRKNLIKEKELEQIQENDADTKVSEQSTTLNTKVSTSTHSLLERKHNFMWRYIKNDKQVLKYQDSFDESMREQLKKPNMSINLDDIDEESCAAEFVFSEPSEIDISHISNSASNQTNQINFDFEKYNVNARLNQSSNVKITSVPLLLCNNQSKHTFYENTSKFRKIYRQILKNPELCSKVPNKIYFQSIITDPKSSILKNVKSDTIYKLDCQNMKNVQEDTITTNVNEVNIENNFKKDENTHEHVSLNSFIASNESIETNFLTEKETKNMDFKLIQSKDNKSIHMGDFKNEKKEVESYIPSFLEVEGKNVIDESNGPFDENRKLKNSNSLLDKKSTSEGKSDENKKLKNSNSPLEEKLTSEGISDENCNFTLLCEKKSDDIKFEKIINIPYKPEKCIYEPYEQSESENDTSKFFHRKISFEINESVKHVESVQPVKPIEFNIEKIEKRNYCCEGKLDVKLDPLNFEPIPVPNNDNSIHEVNESLIDKMSKNVEKAKLNISNLQKNVQNENLLLLNRVDSVKDDIETKLKEIQADIENDVDFNNVYNLESVFDEKKNVKKLVKTKEECRVSPMNKVVKRVSIQRSNAMRLKRDDNQFVQSPEQISIASNFRILRSHTRDGRENQCSTPKSKNHNPTNVPVKKSNEIIKEPIPPTTTQTMNNIKPVVEKDNNSIVGVKIKKTKKNYQAVKKLKFTPPRTRSFTRRHSIILPNTYESNEINLKKVNIIKTKKDEKKTKKTNEKRNLSSRKM</sequence>
<evidence type="ECO:0000259" key="5">
    <source>
        <dbReference type="Pfam" id="PF13934"/>
    </source>
</evidence>
<evidence type="ECO:0000313" key="7">
    <source>
        <dbReference type="Proteomes" id="UP000078046"/>
    </source>
</evidence>
<comment type="subcellular location">
    <subcellularLocation>
        <location evidence="1">Nucleus</location>
    </subcellularLocation>
</comment>
<feature type="compositionally biased region" description="Basic and acidic residues" evidence="4">
    <location>
        <begin position="1381"/>
        <end position="1396"/>
    </location>
</feature>
<keyword evidence="7" id="KW-1185">Reference proteome</keyword>
<dbReference type="Proteomes" id="UP000078046">
    <property type="component" value="Unassembled WGS sequence"/>
</dbReference>
<evidence type="ECO:0000256" key="4">
    <source>
        <dbReference type="SAM" id="MobiDB-lite"/>
    </source>
</evidence>